<keyword evidence="3" id="KW-1185">Reference proteome</keyword>
<reference evidence="2 3" key="1">
    <citation type="submission" date="2017-06" db="EMBL/GenBank/DDBJ databases">
        <title>Ant-infecting Ophiocordyceps genomes reveal a high diversity of potential behavioral manipulation genes and a possible major role for enterotoxins.</title>
        <authorList>
            <person name="De Bekker C."/>
            <person name="Evans H.C."/>
            <person name="Brachmann A."/>
            <person name="Hughes D.P."/>
        </authorList>
    </citation>
    <scope>NUCLEOTIDE SEQUENCE [LARGE SCALE GENOMIC DNA]</scope>
    <source>
        <strain evidence="2 3">Map16</strain>
    </source>
</reference>
<dbReference type="OrthoDB" id="3541842at2759"/>
<gene>
    <name evidence="2" type="ORF">CDD80_3585</name>
</gene>
<sequence>MADQPAQAEPVNESLDFDGVAPLNTVYVKWDVKGGRDRTHEPHLNTNYTLEGSPNIQGVEIKSAVNVRLLCWAGSPDQIVDGPTNGKEKLNPRRLGSYRVETR</sequence>
<feature type="region of interest" description="Disordered" evidence="1">
    <location>
        <begin position="78"/>
        <end position="103"/>
    </location>
</feature>
<dbReference type="Proteomes" id="UP000226431">
    <property type="component" value="Unassembled WGS sequence"/>
</dbReference>
<dbReference type="EMBL" id="NJES01000032">
    <property type="protein sequence ID" value="PHH79852.1"/>
    <property type="molecule type" value="Genomic_DNA"/>
</dbReference>
<evidence type="ECO:0000313" key="3">
    <source>
        <dbReference type="Proteomes" id="UP000226431"/>
    </source>
</evidence>
<comment type="caution">
    <text evidence="2">The sequence shown here is derived from an EMBL/GenBank/DDBJ whole genome shotgun (WGS) entry which is preliminary data.</text>
</comment>
<evidence type="ECO:0000313" key="2">
    <source>
        <dbReference type="EMBL" id="PHH79852.1"/>
    </source>
</evidence>
<name>A0A2C5ZJD0_9HYPO</name>
<proteinExistence type="predicted"/>
<dbReference type="AlphaFoldDB" id="A0A2C5ZJD0"/>
<accession>A0A2C5ZJD0</accession>
<protein>
    <submittedName>
        <fullName evidence="2">Uncharacterized protein</fullName>
    </submittedName>
</protein>
<organism evidence="2 3">
    <name type="scientific">Ophiocordyceps camponoti-rufipedis</name>
    <dbReference type="NCBI Taxonomy" id="2004952"/>
    <lineage>
        <taxon>Eukaryota</taxon>
        <taxon>Fungi</taxon>
        <taxon>Dikarya</taxon>
        <taxon>Ascomycota</taxon>
        <taxon>Pezizomycotina</taxon>
        <taxon>Sordariomycetes</taxon>
        <taxon>Hypocreomycetidae</taxon>
        <taxon>Hypocreales</taxon>
        <taxon>Ophiocordycipitaceae</taxon>
        <taxon>Ophiocordyceps</taxon>
    </lineage>
</organism>
<evidence type="ECO:0000256" key="1">
    <source>
        <dbReference type="SAM" id="MobiDB-lite"/>
    </source>
</evidence>